<evidence type="ECO:0000313" key="1">
    <source>
        <dbReference type="EMBL" id="AOW22086.1"/>
    </source>
</evidence>
<dbReference type="EMBL" id="CP017478">
    <property type="protein sequence ID" value="AOW22086.1"/>
    <property type="molecule type" value="Genomic_DNA"/>
</dbReference>
<name>A0A1D8PBW7_9FLAO</name>
<dbReference type="CDD" id="cd02440">
    <property type="entry name" value="AdoMet_MTases"/>
    <property type="match status" value="1"/>
</dbReference>
<organism evidence="1 2">
    <name type="scientific">Urechidicola croceus</name>
    <dbReference type="NCBI Taxonomy" id="1850246"/>
    <lineage>
        <taxon>Bacteria</taxon>
        <taxon>Pseudomonadati</taxon>
        <taxon>Bacteroidota</taxon>
        <taxon>Flavobacteriia</taxon>
        <taxon>Flavobacteriales</taxon>
        <taxon>Flavobacteriaceae</taxon>
        <taxon>Urechidicola</taxon>
    </lineage>
</organism>
<dbReference type="PANTHER" id="PTHR43861:SF6">
    <property type="entry name" value="METHYLTRANSFERASE TYPE 11"/>
    <property type="match status" value="1"/>
</dbReference>
<keyword evidence="2" id="KW-1185">Reference proteome</keyword>
<keyword evidence="1" id="KW-0489">Methyltransferase</keyword>
<accession>A0A1D8PBW7</accession>
<dbReference type="SUPFAM" id="SSF53335">
    <property type="entry name" value="S-adenosyl-L-methionine-dependent methyltransferases"/>
    <property type="match status" value="1"/>
</dbReference>
<evidence type="ECO:0000313" key="2">
    <source>
        <dbReference type="Proteomes" id="UP000176050"/>
    </source>
</evidence>
<proteinExistence type="predicted"/>
<dbReference type="GO" id="GO:0008168">
    <property type="term" value="F:methyltransferase activity"/>
    <property type="evidence" value="ECO:0007669"/>
    <property type="project" value="UniProtKB-KW"/>
</dbReference>
<dbReference type="PANTHER" id="PTHR43861">
    <property type="entry name" value="TRANS-ACONITATE 2-METHYLTRANSFERASE-RELATED"/>
    <property type="match status" value="1"/>
</dbReference>
<dbReference type="InterPro" id="IPR029063">
    <property type="entry name" value="SAM-dependent_MTases_sf"/>
</dbReference>
<reference evidence="1 2" key="1">
    <citation type="submission" date="2016-10" db="EMBL/GenBank/DDBJ databases">
        <title>Lutibacter sp. LPB0138, isolated from marine gastropod.</title>
        <authorList>
            <person name="Kim E."/>
            <person name="Yi H."/>
        </authorList>
    </citation>
    <scope>NUCLEOTIDE SEQUENCE [LARGE SCALE GENOMIC DNA]</scope>
    <source>
        <strain evidence="1 2">LPB0138</strain>
    </source>
</reference>
<dbReference type="GO" id="GO:0032259">
    <property type="term" value="P:methylation"/>
    <property type="evidence" value="ECO:0007669"/>
    <property type="project" value="UniProtKB-KW"/>
</dbReference>
<dbReference type="STRING" id="1850246.LPB138_10710"/>
<dbReference type="KEGG" id="lul:LPB138_10710"/>
<sequence>MNNSNKSLNSIFISTKDYSVSKELFDLIHDEKLDLLITSPKPKNEDLGKYYESENYISHTDSKKSLFDRVYQFVKSYTISKKVKLINSLVEDSNKSKKLLDIGCGTGDFLVASKNNGWEVYGVEPSEKAKKIAEVKLSSNISSKISELTIEKYDVITMWHVLEHVPNLIEYISQLKQLLKPNGTLIVAVPNYKCYDANYYGKFWAAFDVPRHLWHFSKKSIQDLFEKENMKVVKTLPMKFDSYYVSLLSEKYKTGKTNPIKSFWIGFKSNRSAKKSGEYSSLIYMIKNS</sequence>
<gene>
    <name evidence="1" type="ORF">LPB138_10710</name>
</gene>
<dbReference type="Pfam" id="PF13489">
    <property type="entry name" value="Methyltransf_23"/>
    <property type="match status" value="1"/>
</dbReference>
<dbReference type="Proteomes" id="UP000176050">
    <property type="component" value="Chromosome"/>
</dbReference>
<keyword evidence="1" id="KW-0808">Transferase</keyword>
<protein>
    <submittedName>
        <fullName evidence="1">Methyltransferase</fullName>
    </submittedName>
</protein>
<dbReference type="AlphaFoldDB" id="A0A1D8PBW7"/>
<dbReference type="Gene3D" id="3.40.50.150">
    <property type="entry name" value="Vaccinia Virus protein VP39"/>
    <property type="match status" value="1"/>
</dbReference>